<comment type="subcellular location">
    <subcellularLocation>
        <location evidence="9">Prevacuolar compartment membrane</location>
        <topology evidence="9">Single-pass type IV membrane protein</topology>
    </subcellularLocation>
</comment>
<keyword evidence="8 12" id="KW-0472">Membrane</keyword>
<evidence type="ECO:0000256" key="4">
    <source>
        <dbReference type="ARBA" id="ARBA00022927"/>
    </source>
</evidence>
<dbReference type="Pfam" id="PF05739">
    <property type="entry name" value="SNARE"/>
    <property type="match status" value="1"/>
</dbReference>
<dbReference type="GO" id="GO:0031201">
    <property type="term" value="C:SNARE complex"/>
    <property type="evidence" value="ECO:0007669"/>
    <property type="project" value="TreeGrafter"/>
</dbReference>
<dbReference type="InterPro" id="IPR045242">
    <property type="entry name" value="Syntaxin"/>
</dbReference>
<keyword evidence="6" id="KW-0007">Acetylation</keyword>
<organism evidence="14 15">
    <name type="scientific">Cannabis sativa</name>
    <name type="common">Hemp</name>
    <name type="synonym">Marijuana</name>
    <dbReference type="NCBI Taxonomy" id="3483"/>
    <lineage>
        <taxon>Eukaryota</taxon>
        <taxon>Viridiplantae</taxon>
        <taxon>Streptophyta</taxon>
        <taxon>Embryophyta</taxon>
        <taxon>Tracheophyta</taxon>
        <taxon>Spermatophyta</taxon>
        <taxon>Magnoliopsida</taxon>
        <taxon>eudicotyledons</taxon>
        <taxon>Gunneridae</taxon>
        <taxon>Pentapetalae</taxon>
        <taxon>rosids</taxon>
        <taxon>fabids</taxon>
        <taxon>Rosales</taxon>
        <taxon>Cannabaceae</taxon>
        <taxon>Cannabis</taxon>
    </lineage>
</organism>
<evidence type="ECO:0000256" key="10">
    <source>
        <dbReference type="RuleBase" id="RU003858"/>
    </source>
</evidence>
<proteinExistence type="inferred from homology"/>
<protein>
    <recommendedName>
        <fullName evidence="13">t-SNARE coiled-coil homology domain-containing protein</fullName>
    </recommendedName>
</protein>
<dbReference type="CDD" id="cd15840">
    <property type="entry name" value="SNARE_Qa"/>
    <property type="match status" value="1"/>
</dbReference>
<dbReference type="PANTHER" id="PTHR19957:SF398">
    <property type="entry name" value="SYNTAXIN-23"/>
    <property type="match status" value="1"/>
</dbReference>
<gene>
    <name evidence="14" type="ORF">G4B88_000755</name>
</gene>
<dbReference type="SUPFAM" id="SSF47661">
    <property type="entry name" value="t-snare proteins"/>
    <property type="match status" value="1"/>
</dbReference>
<feature type="transmembrane region" description="Helical" evidence="12">
    <location>
        <begin position="284"/>
        <end position="304"/>
    </location>
</feature>
<keyword evidence="5 12" id="KW-1133">Transmembrane helix</keyword>
<comment type="caution">
    <text evidence="14">The sequence shown here is derived from an EMBL/GenBank/DDBJ whole genome shotgun (WGS) entry which is preliminary data.</text>
</comment>
<dbReference type="InterPro" id="IPR006011">
    <property type="entry name" value="Syntaxin_N"/>
</dbReference>
<evidence type="ECO:0000256" key="7">
    <source>
        <dbReference type="ARBA" id="ARBA00023054"/>
    </source>
</evidence>
<dbReference type="SMART" id="SM00397">
    <property type="entry name" value="t_SNARE"/>
    <property type="match status" value="1"/>
</dbReference>
<keyword evidence="4" id="KW-0653">Protein transport</keyword>
<dbReference type="Pfam" id="PF14523">
    <property type="entry name" value="Syntaxin_2"/>
    <property type="match status" value="1"/>
</dbReference>
<dbReference type="SMART" id="SM00503">
    <property type="entry name" value="SynN"/>
    <property type="match status" value="1"/>
</dbReference>
<dbReference type="EMBL" id="JAATIQ010000011">
    <property type="protein sequence ID" value="KAF4401707.1"/>
    <property type="molecule type" value="Genomic_DNA"/>
</dbReference>
<dbReference type="PROSITE" id="PS00914">
    <property type="entry name" value="SYNTAXIN"/>
    <property type="match status" value="1"/>
</dbReference>
<dbReference type="GO" id="GO:0005484">
    <property type="term" value="F:SNAP receptor activity"/>
    <property type="evidence" value="ECO:0007669"/>
    <property type="project" value="InterPro"/>
</dbReference>
<dbReference type="InterPro" id="IPR006012">
    <property type="entry name" value="Syntaxin/epimorphin_CS"/>
</dbReference>
<dbReference type="GO" id="GO:0012505">
    <property type="term" value="C:endomembrane system"/>
    <property type="evidence" value="ECO:0007669"/>
    <property type="project" value="TreeGrafter"/>
</dbReference>
<evidence type="ECO:0000256" key="9">
    <source>
        <dbReference type="ARBA" id="ARBA00060376"/>
    </source>
</evidence>
<keyword evidence="15" id="KW-1185">Reference proteome</keyword>
<evidence type="ECO:0000256" key="6">
    <source>
        <dbReference type="ARBA" id="ARBA00022990"/>
    </source>
</evidence>
<dbReference type="GO" id="GO:0048278">
    <property type="term" value="P:vesicle docking"/>
    <property type="evidence" value="ECO:0007669"/>
    <property type="project" value="TreeGrafter"/>
</dbReference>
<dbReference type="Proteomes" id="UP000583929">
    <property type="component" value="Unassembled WGS sequence"/>
</dbReference>
<reference evidence="14 15" key="1">
    <citation type="journal article" date="2020" name="bioRxiv">
        <title>Sequence and annotation of 42 cannabis genomes reveals extensive copy number variation in cannabinoid synthesis and pathogen resistance genes.</title>
        <authorList>
            <person name="Mckernan K.J."/>
            <person name="Helbert Y."/>
            <person name="Kane L.T."/>
            <person name="Ebling H."/>
            <person name="Zhang L."/>
            <person name="Liu B."/>
            <person name="Eaton Z."/>
            <person name="Mclaughlin S."/>
            <person name="Kingan S."/>
            <person name="Baybayan P."/>
            <person name="Concepcion G."/>
            <person name="Jordan M."/>
            <person name="Riva A."/>
            <person name="Barbazuk W."/>
            <person name="Harkins T."/>
        </authorList>
    </citation>
    <scope>NUCLEOTIDE SEQUENCE [LARGE SCALE GENOMIC DNA]</scope>
    <source>
        <strain evidence="15">cv. Jamaican Lion 4</strain>
        <tissue evidence="14">Leaf</tissue>
    </source>
</reference>
<keyword evidence="2" id="KW-0813">Transport</keyword>
<dbReference type="FunFam" id="1.20.5.110:FF:000035">
    <property type="entry name" value="Syntaxin-22 like"/>
    <property type="match status" value="1"/>
</dbReference>
<keyword evidence="7" id="KW-0175">Coiled coil</keyword>
<dbReference type="GO" id="GO:0006886">
    <property type="term" value="P:intracellular protein transport"/>
    <property type="evidence" value="ECO:0007669"/>
    <property type="project" value="InterPro"/>
</dbReference>
<feature type="domain" description="T-SNARE coiled-coil homology" evidence="13">
    <location>
        <begin position="212"/>
        <end position="274"/>
    </location>
</feature>
<dbReference type="AlphaFoldDB" id="A0A7J6I2B9"/>
<dbReference type="FunFam" id="1.20.58.70:FF:000004">
    <property type="entry name" value="Syntaxin-22 like"/>
    <property type="match status" value="1"/>
</dbReference>
<evidence type="ECO:0000259" key="13">
    <source>
        <dbReference type="PROSITE" id="PS50192"/>
    </source>
</evidence>
<evidence type="ECO:0000256" key="1">
    <source>
        <dbReference type="ARBA" id="ARBA00009063"/>
    </source>
</evidence>
<evidence type="ECO:0000256" key="12">
    <source>
        <dbReference type="SAM" id="Phobius"/>
    </source>
</evidence>
<evidence type="ECO:0000256" key="2">
    <source>
        <dbReference type="ARBA" id="ARBA00022448"/>
    </source>
</evidence>
<comment type="similarity">
    <text evidence="1 10">Belongs to the syntaxin family.</text>
</comment>
<feature type="region of interest" description="Disordered" evidence="11">
    <location>
        <begin position="1"/>
        <end position="25"/>
    </location>
</feature>
<dbReference type="GO" id="GO:0006906">
    <property type="term" value="P:vesicle fusion"/>
    <property type="evidence" value="ECO:0007669"/>
    <property type="project" value="TreeGrafter"/>
</dbReference>
<accession>A0A7J6I2B9</accession>
<dbReference type="PANTHER" id="PTHR19957">
    <property type="entry name" value="SYNTAXIN"/>
    <property type="match status" value="1"/>
</dbReference>
<dbReference type="CDD" id="cd00179">
    <property type="entry name" value="SynN"/>
    <property type="match status" value="1"/>
</dbReference>
<evidence type="ECO:0000256" key="11">
    <source>
        <dbReference type="SAM" id="MobiDB-lite"/>
    </source>
</evidence>
<keyword evidence="3 12" id="KW-0812">Transmembrane</keyword>
<evidence type="ECO:0000256" key="3">
    <source>
        <dbReference type="ARBA" id="ARBA00022692"/>
    </source>
</evidence>
<evidence type="ECO:0000256" key="5">
    <source>
        <dbReference type="ARBA" id="ARBA00022989"/>
    </source>
</evidence>
<evidence type="ECO:0000313" key="15">
    <source>
        <dbReference type="Proteomes" id="UP000583929"/>
    </source>
</evidence>
<dbReference type="Gene3D" id="1.20.58.70">
    <property type="match status" value="1"/>
</dbReference>
<sequence length="305" mass="33601">MSFQDLEAGRGSGSSRRDTINGKQDPTQAVASGIFQINTAVSTFQRLVNTLGTPKDTPELREKLHKTRQHIGQLVKDTSEKLKVASERDHHTGVNASKKIADVKLAKDFQSVLREFQKAQRIAAERETAYSPFVPQAVLPSRKEINLYKEADYCSQILLEVFLAGLHLVPVAFYTAGELDLSSDKSSEQRAVLVESRRQEVLLLDNEIAFNEAIIDEREQGIQEIQQQIGEVNEIFKDLAVLVHEQGAMIDDIGSNIDGSHAATAQAKSQLVKASKTQRSNSSLACLLLVIFGIVLLILIIVLAA</sequence>
<dbReference type="Gene3D" id="1.20.5.110">
    <property type="match status" value="1"/>
</dbReference>
<dbReference type="GO" id="GO:0045324">
    <property type="term" value="P:late endosome to vacuole transport"/>
    <property type="evidence" value="ECO:0007669"/>
    <property type="project" value="UniProtKB-ARBA"/>
</dbReference>
<evidence type="ECO:0000256" key="8">
    <source>
        <dbReference type="ARBA" id="ARBA00023136"/>
    </source>
</evidence>
<dbReference type="InterPro" id="IPR010989">
    <property type="entry name" value="SNARE"/>
</dbReference>
<dbReference type="GO" id="GO:0000149">
    <property type="term" value="F:SNARE binding"/>
    <property type="evidence" value="ECO:0007669"/>
    <property type="project" value="TreeGrafter"/>
</dbReference>
<dbReference type="InterPro" id="IPR000727">
    <property type="entry name" value="T_SNARE_dom"/>
</dbReference>
<dbReference type="PROSITE" id="PS50192">
    <property type="entry name" value="T_SNARE"/>
    <property type="match status" value="1"/>
</dbReference>
<evidence type="ECO:0000313" key="14">
    <source>
        <dbReference type="EMBL" id="KAF4401707.1"/>
    </source>
</evidence>
<name>A0A7J6I2B9_CANSA</name>